<proteinExistence type="predicted"/>
<evidence type="ECO:0000313" key="2">
    <source>
        <dbReference type="Proteomes" id="UP000304912"/>
    </source>
</evidence>
<dbReference type="EMBL" id="CP039852">
    <property type="protein sequence ID" value="QCZ92353.1"/>
    <property type="molecule type" value="Genomic_DNA"/>
</dbReference>
<evidence type="ECO:0000313" key="1">
    <source>
        <dbReference type="EMBL" id="QCZ92353.1"/>
    </source>
</evidence>
<dbReference type="KEGG" id="salk:FBQ74_02165"/>
<gene>
    <name evidence="1" type="ORF">FBQ74_02165</name>
</gene>
<dbReference type="RefSeq" id="WP_139755113.1">
    <property type="nucleotide sequence ID" value="NZ_CP039852.1"/>
</dbReference>
<dbReference type="AlphaFoldDB" id="A0A5B7YAK6"/>
<accession>A0A5B7YAK6</accession>
<organism evidence="1 2">
    <name type="scientific">Salinimonas iocasae</name>
    <dbReference type="NCBI Taxonomy" id="2572577"/>
    <lineage>
        <taxon>Bacteria</taxon>
        <taxon>Pseudomonadati</taxon>
        <taxon>Pseudomonadota</taxon>
        <taxon>Gammaproteobacteria</taxon>
        <taxon>Alteromonadales</taxon>
        <taxon>Alteromonadaceae</taxon>
        <taxon>Alteromonas/Salinimonas group</taxon>
        <taxon>Salinimonas</taxon>
    </lineage>
</organism>
<sequence>MKKTKQVLNQITPVEATEVNGGLVLTSPDKERLTLPKKPIRYYTQAIGEDGGDLPDLLTL</sequence>
<reference evidence="1 2" key="1">
    <citation type="submission" date="2019-04" db="EMBL/GenBank/DDBJ databases">
        <title>Salinimonas iocasae sp. nov., a halophilic bacterium isolated from the outer tube casing of tubeworms in Okinawa Trough.</title>
        <authorList>
            <person name="Zhang H."/>
            <person name="Wang H."/>
            <person name="Li C."/>
        </authorList>
    </citation>
    <scope>NUCLEOTIDE SEQUENCE [LARGE SCALE GENOMIC DNA]</scope>
    <source>
        <strain evidence="1 2">KX18D6</strain>
    </source>
</reference>
<dbReference type="OrthoDB" id="6332914at2"/>
<keyword evidence="2" id="KW-1185">Reference proteome</keyword>
<protein>
    <submittedName>
        <fullName evidence="1">Uncharacterized protein</fullName>
    </submittedName>
</protein>
<dbReference type="Proteomes" id="UP000304912">
    <property type="component" value="Chromosome"/>
</dbReference>
<name>A0A5B7YAK6_9ALTE</name>